<evidence type="ECO:0000313" key="8">
    <source>
        <dbReference type="Proteomes" id="UP000197050"/>
    </source>
</evidence>
<dbReference type="InterPro" id="IPR003333">
    <property type="entry name" value="CMAS"/>
</dbReference>
<keyword evidence="4" id="KW-0949">S-adenosyl-L-methionine</keyword>
<keyword evidence="3 7" id="KW-0808">Transferase</keyword>
<dbReference type="AlphaFoldDB" id="A0A1Z3UCM0"/>
<sequence length="406" mass="46042">MSVAHADIEAVASRTPRLFAMLLRLLAANWTFGRLTVQLPNGETHVLQGKQPGPSGMMTVRDYRFARRVLAAGDIGFAEGYIAGEWDSPHLAGLLETLVDNYDHIRRLFDGNVIMWVVNWLSHRTNRNSKTGSKKNIHAHYDLGNAFYSQWLDGTMTYSSARFSRDAEALETAQCEKYAALARMMDLRAGMSVLEIGCGWGGFAEFAVREIGAKVTGITISKEQHDFARQRMFNAGLSDRADIQLIDYRDVQGRFDRVASIEMFEAVGMEYWPAYFGKVHDVLQPGGKAGLQIITIQDDLFDEYNARTDFIQKYVFPGGMLPSEDRLAPVVSKAGLSWQSVERFGLDYAATLKLWDERFQASWGEISKLSGFDERFRRLWRFYLAYCEAGFRSRRTDVIQLSLSRL</sequence>
<dbReference type="CDD" id="cd02440">
    <property type="entry name" value="AdoMet_MTases"/>
    <property type="match status" value="1"/>
</dbReference>
<dbReference type="RefSeq" id="WP_088582879.1">
    <property type="nucleotide sequence ID" value="NZ_CP022048.2"/>
</dbReference>
<keyword evidence="5" id="KW-0443">Lipid metabolism</keyword>
<dbReference type="PIRSF" id="PIRSF003085">
    <property type="entry name" value="CMAS"/>
    <property type="match status" value="1"/>
</dbReference>
<dbReference type="GeneID" id="34015800"/>
<keyword evidence="2 7" id="KW-0489">Methyltransferase</keyword>
<dbReference type="GO" id="GO:0032259">
    <property type="term" value="P:methylation"/>
    <property type="evidence" value="ECO:0007669"/>
    <property type="project" value="UniProtKB-KW"/>
</dbReference>
<feature type="active site" evidence="6">
    <location>
        <position position="387"/>
    </location>
</feature>
<dbReference type="KEGG" id="bvc:CEP68_16680"/>
<evidence type="ECO:0000256" key="2">
    <source>
        <dbReference type="ARBA" id="ARBA00022603"/>
    </source>
</evidence>
<dbReference type="GO" id="GO:0008610">
    <property type="term" value="P:lipid biosynthetic process"/>
    <property type="evidence" value="ECO:0007669"/>
    <property type="project" value="InterPro"/>
</dbReference>
<dbReference type="GO" id="GO:0008168">
    <property type="term" value="F:methyltransferase activity"/>
    <property type="evidence" value="ECO:0007669"/>
    <property type="project" value="UniProtKB-KW"/>
</dbReference>
<dbReference type="PANTHER" id="PTHR43667">
    <property type="entry name" value="CYCLOPROPANE-FATTY-ACYL-PHOSPHOLIPID SYNTHASE"/>
    <property type="match status" value="1"/>
</dbReference>
<evidence type="ECO:0000256" key="5">
    <source>
        <dbReference type="ARBA" id="ARBA00023098"/>
    </source>
</evidence>
<comment type="similarity">
    <text evidence="1">Belongs to the CFA/CMAS family.</text>
</comment>
<name>A0A1Z3UCM0_BREVE</name>
<evidence type="ECO:0000256" key="3">
    <source>
        <dbReference type="ARBA" id="ARBA00022679"/>
    </source>
</evidence>
<evidence type="ECO:0000256" key="6">
    <source>
        <dbReference type="PIRSR" id="PIRSR003085-1"/>
    </source>
</evidence>
<accession>A0A1Z3UCM0</accession>
<evidence type="ECO:0000256" key="1">
    <source>
        <dbReference type="ARBA" id="ARBA00010815"/>
    </source>
</evidence>
<dbReference type="EMBL" id="CP022048">
    <property type="protein sequence ID" value="ASE40987.1"/>
    <property type="molecule type" value="Genomic_DNA"/>
</dbReference>
<reference evidence="8" key="1">
    <citation type="submission" date="2017-06" db="EMBL/GenBank/DDBJ databases">
        <title>FDA dAtabase for Regulatory Grade micrObial Sequences (FDA-ARGOS): Supporting development and validation of Infectious Disease Dx tests.</title>
        <authorList>
            <person name="Minogue T."/>
            <person name="Wolcott M."/>
            <person name="Wasieloski L."/>
            <person name="Aguilar W."/>
            <person name="Moore D."/>
            <person name="Tallon L."/>
            <person name="Sadzewicz L."/>
            <person name="Sengamalay N."/>
            <person name="Ott S."/>
            <person name="Godinez A."/>
            <person name="Nagaraj S."/>
            <person name="Nadendla S."/>
            <person name="Geyer C."/>
            <person name="Sichtig H."/>
        </authorList>
    </citation>
    <scope>NUCLEOTIDE SEQUENCE [LARGE SCALE GENOMIC DNA]</scope>
    <source>
        <strain evidence="8">FDAARGOS_289</strain>
    </source>
</reference>
<dbReference type="Pfam" id="PF02353">
    <property type="entry name" value="CMAS"/>
    <property type="match status" value="1"/>
</dbReference>
<dbReference type="Gene3D" id="3.40.50.150">
    <property type="entry name" value="Vaccinia Virus protein VP39"/>
    <property type="match status" value="1"/>
</dbReference>
<dbReference type="Proteomes" id="UP000197050">
    <property type="component" value="Chromosome"/>
</dbReference>
<dbReference type="InterPro" id="IPR029063">
    <property type="entry name" value="SAM-dependent_MTases_sf"/>
</dbReference>
<dbReference type="SUPFAM" id="SSF53335">
    <property type="entry name" value="S-adenosyl-L-methionine-dependent methyltransferases"/>
    <property type="match status" value="1"/>
</dbReference>
<organism evidence="7 8">
    <name type="scientific">Brevundimonas vesicularis</name>
    <name type="common">Pseudomonas vesicularis</name>
    <dbReference type="NCBI Taxonomy" id="41276"/>
    <lineage>
        <taxon>Bacteria</taxon>
        <taxon>Pseudomonadati</taxon>
        <taxon>Pseudomonadota</taxon>
        <taxon>Alphaproteobacteria</taxon>
        <taxon>Caulobacterales</taxon>
        <taxon>Caulobacteraceae</taxon>
        <taxon>Brevundimonas</taxon>
    </lineage>
</organism>
<dbReference type="PANTHER" id="PTHR43667:SF2">
    <property type="entry name" value="FATTY ACID C-METHYL TRANSFERASE"/>
    <property type="match status" value="1"/>
</dbReference>
<evidence type="ECO:0000256" key="4">
    <source>
        <dbReference type="ARBA" id="ARBA00022691"/>
    </source>
</evidence>
<protein>
    <submittedName>
        <fullName evidence="7">Class I SAM-dependent methyltransferase</fullName>
    </submittedName>
</protein>
<evidence type="ECO:0000313" key="7">
    <source>
        <dbReference type="EMBL" id="ASE40987.1"/>
    </source>
</evidence>
<dbReference type="InterPro" id="IPR050723">
    <property type="entry name" value="CFA/CMAS"/>
</dbReference>
<gene>
    <name evidence="7" type="ORF">CEP68_16680</name>
</gene>
<proteinExistence type="inferred from homology"/>